<proteinExistence type="predicted"/>
<name>A0ABU7QS11_AVIPA</name>
<dbReference type="Proteomes" id="UP001352533">
    <property type="component" value="Unassembled WGS sequence"/>
</dbReference>
<dbReference type="EMBL" id="JAMDKS010000021">
    <property type="protein sequence ID" value="MEE6113364.1"/>
    <property type="molecule type" value="Genomic_DNA"/>
</dbReference>
<organism evidence="2 3">
    <name type="scientific">Avibacterium paragallinarum</name>
    <name type="common">Haemophilus gallinarum</name>
    <dbReference type="NCBI Taxonomy" id="728"/>
    <lineage>
        <taxon>Bacteria</taxon>
        <taxon>Pseudomonadati</taxon>
        <taxon>Pseudomonadota</taxon>
        <taxon>Gammaproteobacteria</taxon>
        <taxon>Pasteurellales</taxon>
        <taxon>Pasteurellaceae</taxon>
        <taxon>Avibacterium</taxon>
    </lineage>
</organism>
<dbReference type="Pfam" id="PF13018">
    <property type="entry name" value="ESPR"/>
    <property type="match status" value="1"/>
</dbReference>
<accession>A0ABU7QS11</accession>
<sequence>MNKIFRIIWNHAQQNWAVTSELAKGHTKAQSSKSASQTFFNFKFSVFATTLASFLIGSEVFAADPICVAGTGDGSVICDAKNSTTISGGGGPLLLVMRMVQLV</sequence>
<protein>
    <submittedName>
        <fullName evidence="2">ESPR domain-containing protein</fullName>
    </submittedName>
</protein>
<evidence type="ECO:0000313" key="3">
    <source>
        <dbReference type="Proteomes" id="UP001352533"/>
    </source>
</evidence>
<evidence type="ECO:0000259" key="1">
    <source>
        <dbReference type="Pfam" id="PF13018"/>
    </source>
</evidence>
<dbReference type="InterPro" id="IPR024973">
    <property type="entry name" value="ESPR"/>
</dbReference>
<evidence type="ECO:0000313" key="2">
    <source>
        <dbReference type="EMBL" id="MEE6113364.1"/>
    </source>
</evidence>
<comment type="caution">
    <text evidence="2">The sequence shown here is derived from an EMBL/GenBank/DDBJ whole genome shotgun (WGS) entry which is preliminary data.</text>
</comment>
<dbReference type="RefSeq" id="WP_194757625.1">
    <property type="nucleotide sequence ID" value="NZ_JACEWB010000021.1"/>
</dbReference>
<reference evidence="2 3" key="1">
    <citation type="journal article" date="2022" name="Front. Microbiol.">
        <title>Commensal bacteria contribute to the growth of multidrug-resistant Avibacterium paragallinarum in chickens.</title>
        <authorList>
            <person name="Zhu J."/>
            <person name="Chen Y."/>
            <person name="Wu Y."/>
            <person name="Wang Y."/>
            <person name="Zhu K."/>
        </authorList>
    </citation>
    <scope>NUCLEOTIDE SEQUENCE [LARGE SCALE GENOMIC DNA]</scope>
    <source>
        <strain evidence="2 3">AV12</strain>
    </source>
</reference>
<keyword evidence="3" id="KW-1185">Reference proteome</keyword>
<feature type="domain" description="ESPR" evidence="1">
    <location>
        <begin position="1"/>
        <end position="37"/>
    </location>
</feature>
<gene>
    <name evidence="2" type="ORF">M5S25_09200</name>
</gene>